<organism evidence="2">
    <name type="scientific">Caudovirales sp. ctkvU4</name>
    <dbReference type="NCBI Taxonomy" id="2826783"/>
    <lineage>
        <taxon>Viruses</taxon>
        <taxon>Duplodnaviria</taxon>
        <taxon>Heunggongvirae</taxon>
        <taxon>Uroviricota</taxon>
        <taxon>Caudoviricetes</taxon>
    </lineage>
</organism>
<evidence type="ECO:0008006" key="3">
    <source>
        <dbReference type="Google" id="ProtNLM"/>
    </source>
</evidence>
<proteinExistence type="predicted"/>
<dbReference type="EMBL" id="BK015710">
    <property type="protein sequence ID" value="DAE21210.1"/>
    <property type="molecule type" value="Genomic_DNA"/>
</dbReference>
<feature type="coiled-coil region" evidence="1">
    <location>
        <begin position="141"/>
        <end position="262"/>
    </location>
</feature>
<name>A0A8S5QQD8_9CAUD</name>
<reference evidence="2" key="1">
    <citation type="journal article" date="2021" name="Proc. Natl. Acad. Sci. U.S.A.">
        <title>A Catalog of Tens of Thousands of Viruses from Human Metagenomes Reveals Hidden Associations with Chronic Diseases.</title>
        <authorList>
            <person name="Tisza M.J."/>
            <person name="Buck C.B."/>
        </authorList>
    </citation>
    <scope>NUCLEOTIDE SEQUENCE</scope>
    <source>
        <strain evidence="2">CtkvU4</strain>
    </source>
</reference>
<dbReference type="InterPro" id="IPR021451">
    <property type="entry name" value="DUF3102"/>
</dbReference>
<dbReference type="Pfam" id="PF11300">
    <property type="entry name" value="DUF3102"/>
    <property type="match status" value="1"/>
</dbReference>
<sequence>MITDSNEISMDNMNCPETVRETELEVRTPEIVAAEIRQIASQTIKMVLNNSIEIGKRLCEAKEMVAHGEWGEWLEKSVNFKQSTANNLMRIYVEYGESQGQLWGASAKSQAFGNLTYSKAVALLAVPPEEREAFVEKNDVENISTRELQEAIKAREDLEKEKTELEKEVAKIEIEAEKAKQDIKDLKKRLKAEKEEAESKLQLCKDDFKEQQSKQNAEIDRLKAELEEAEEKSVSNESKAEIEHLKQKLNEAKEAAIDENITRFKFYFKAVQDDFTELLAASGDIANETAKEKRKMALKALLQKFIEIIEE</sequence>
<evidence type="ECO:0000256" key="1">
    <source>
        <dbReference type="SAM" id="Coils"/>
    </source>
</evidence>
<evidence type="ECO:0000313" key="2">
    <source>
        <dbReference type="EMBL" id="DAE21210.1"/>
    </source>
</evidence>
<keyword evidence="1" id="KW-0175">Coiled coil</keyword>
<accession>A0A8S5QQD8</accession>
<protein>
    <recommendedName>
        <fullName evidence="3">DUF3102 domain-containing protein</fullName>
    </recommendedName>
</protein>